<evidence type="ECO:0000256" key="7">
    <source>
        <dbReference type="ARBA" id="ARBA00023180"/>
    </source>
</evidence>
<comment type="caution">
    <text evidence="8">The sequence shown here is derived from an EMBL/GenBank/DDBJ whole genome shotgun (WGS) entry which is preliminary data.</text>
</comment>
<evidence type="ECO:0000256" key="1">
    <source>
        <dbReference type="ARBA" id="ARBA00004323"/>
    </source>
</evidence>
<dbReference type="InterPro" id="IPR018011">
    <property type="entry name" value="Carb_sulfotrans_8-10"/>
</dbReference>
<evidence type="ECO:0000256" key="4">
    <source>
        <dbReference type="ARBA" id="ARBA00022989"/>
    </source>
</evidence>
<keyword evidence="9" id="KW-1185">Reference proteome</keyword>
<evidence type="ECO:0000256" key="5">
    <source>
        <dbReference type="ARBA" id="ARBA00023034"/>
    </source>
</evidence>
<keyword evidence="6" id="KW-0472">Membrane</keyword>
<dbReference type="RefSeq" id="WP_316027228.1">
    <property type="nucleotide sequence ID" value="NZ_JAWDIO010000002.1"/>
</dbReference>
<dbReference type="Pfam" id="PF03567">
    <property type="entry name" value="Sulfotransfer_2"/>
    <property type="match status" value="1"/>
</dbReference>
<evidence type="ECO:0000313" key="8">
    <source>
        <dbReference type="EMBL" id="MDU0355700.1"/>
    </source>
</evidence>
<organism evidence="8 9">
    <name type="scientific">Paraglaciecola aquimarina</name>
    <dbReference type="NCBI Taxonomy" id="1235557"/>
    <lineage>
        <taxon>Bacteria</taxon>
        <taxon>Pseudomonadati</taxon>
        <taxon>Pseudomonadota</taxon>
        <taxon>Gammaproteobacteria</taxon>
        <taxon>Alteromonadales</taxon>
        <taxon>Alteromonadaceae</taxon>
        <taxon>Paraglaciecola</taxon>
    </lineage>
</organism>
<evidence type="ECO:0000256" key="3">
    <source>
        <dbReference type="ARBA" id="ARBA00022692"/>
    </source>
</evidence>
<keyword evidence="3" id="KW-0812">Transmembrane</keyword>
<keyword evidence="2" id="KW-0808">Transferase</keyword>
<name>A0ABU3T0D0_9ALTE</name>
<dbReference type="Proteomes" id="UP001247805">
    <property type="component" value="Unassembled WGS sequence"/>
</dbReference>
<dbReference type="Gene3D" id="3.40.50.300">
    <property type="entry name" value="P-loop containing nucleotide triphosphate hydrolases"/>
    <property type="match status" value="1"/>
</dbReference>
<proteinExistence type="predicted"/>
<dbReference type="InterPro" id="IPR027417">
    <property type="entry name" value="P-loop_NTPase"/>
</dbReference>
<dbReference type="PANTHER" id="PTHR12137">
    <property type="entry name" value="CARBOHYDRATE SULFOTRANSFERASE"/>
    <property type="match status" value="1"/>
</dbReference>
<keyword evidence="4" id="KW-1133">Transmembrane helix</keyword>
<evidence type="ECO:0000256" key="6">
    <source>
        <dbReference type="ARBA" id="ARBA00023136"/>
    </source>
</evidence>
<reference evidence="8 9" key="1">
    <citation type="submission" date="2023-10" db="EMBL/GenBank/DDBJ databases">
        <title>Glaciecola aquimarina strain GGW-M5 nov., isolated from a coastal seawater.</title>
        <authorList>
            <person name="Bayburt H."/>
            <person name="Kim J.M."/>
            <person name="Choi B.J."/>
            <person name="Jeon C.O."/>
        </authorList>
    </citation>
    <scope>NUCLEOTIDE SEQUENCE [LARGE SCALE GENOMIC DNA]</scope>
    <source>
        <strain evidence="8 9">KCTC 32108</strain>
    </source>
</reference>
<sequence length="286" mass="33355">MEEHSFVKFVTGIDLVYLSNPKVASSSISYMLMMQSYLSQSDIGEHSELGKAITNRRPITKPYPKLPIFTFVREPIDRFVSYYNNKFVNAPTNGFELKHLDRLGFSPTMSIDEVVNHMLDIPVYKMEHHAQPQFRIVCKDNNPIADFVGKVEKIAHEWPVLAKLSGQNLQLGLFRNKTSNKSFNTEDISPSTLLNLYKYYEGDYLLFDYPLPNGIPEDYDQTAITHTPEKEVLQKIKIELDNRKEHLRRTAERLNNADSLRDYKKKMTERWRQFSVEEYRTCISSN</sequence>
<accession>A0ABU3T0D0</accession>
<evidence type="ECO:0000256" key="2">
    <source>
        <dbReference type="ARBA" id="ARBA00022679"/>
    </source>
</evidence>
<gene>
    <name evidence="8" type="ORF">RS130_19075</name>
</gene>
<comment type="subcellular location">
    <subcellularLocation>
        <location evidence="1">Golgi apparatus membrane</location>
        <topology evidence="1">Single-pass type II membrane protein</topology>
    </subcellularLocation>
</comment>
<dbReference type="PANTHER" id="PTHR12137:SF54">
    <property type="entry name" value="CARBOHYDRATE SULFOTRANSFERASE"/>
    <property type="match status" value="1"/>
</dbReference>
<protein>
    <submittedName>
        <fullName evidence="8">Sulfotransferase family 2 domain-containing protein</fullName>
    </submittedName>
</protein>
<keyword evidence="7" id="KW-0325">Glycoprotein</keyword>
<keyword evidence="5" id="KW-0333">Golgi apparatus</keyword>
<dbReference type="InterPro" id="IPR005331">
    <property type="entry name" value="Sulfotransferase"/>
</dbReference>
<evidence type="ECO:0000313" key="9">
    <source>
        <dbReference type="Proteomes" id="UP001247805"/>
    </source>
</evidence>
<dbReference type="EMBL" id="JAWDIO010000002">
    <property type="protein sequence ID" value="MDU0355700.1"/>
    <property type="molecule type" value="Genomic_DNA"/>
</dbReference>